<organism evidence="2">
    <name type="scientific">Anopheles braziliensis</name>
    <dbReference type="NCBI Taxonomy" id="58242"/>
    <lineage>
        <taxon>Eukaryota</taxon>
        <taxon>Metazoa</taxon>
        <taxon>Ecdysozoa</taxon>
        <taxon>Arthropoda</taxon>
        <taxon>Hexapoda</taxon>
        <taxon>Insecta</taxon>
        <taxon>Pterygota</taxon>
        <taxon>Neoptera</taxon>
        <taxon>Endopterygota</taxon>
        <taxon>Diptera</taxon>
        <taxon>Nematocera</taxon>
        <taxon>Culicoidea</taxon>
        <taxon>Culicidae</taxon>
        <taxon>Anophelinae</taxon>
        <taxon>Anopheles</taxon>
    </lineage>
</organism>
<reference evidence="2" key="1">
    <citation type="submission" date="2018-01" db="EMBL/GenBank/DDBJ databases">
        <title>An insight into the sialome of Amazonian anophelines.</title>
        <authorList>
            <person name="Ribeiro J.M."/>
            <person name="Scarpassa V."/>
            <person name="Calvo E."/>
        </authorList>
    </citation>
    <scope>NUCLEOTIDE SEQUENCE</scope>
    <source>
        <tissue evidence="2">Salivary glands</tissue>
    </source>
</reference>
<evidence type="ECO:0000313" key="2">
    <source>
        <dbReference type="EMBL" id="MBW31191.1"/>
    </source>
</evidence>
<dbReference type="AlphaFoldDB" id="A0A2M3ZRM3"/>
<accession>A0A2M3ZRM3</accession>
<evidence type="ECO:0000256" key="1">
    <source>
        <dbReference type="SAM" id="Phobius"/>
    </source>
</evidence>
<sequence length="66" mass="7064">MILSSEINARITSLSVCFFTIFTATVVSSSLTMIPVAVAFMTTPKAPVPSCFPSLSRSRGNSYSEL</sequence>
<keyword evidence="1" id="KW-1133">Transmembrane helix</keyword>
<protein>
    <submittedName>
        <fullName evidence="2">Putative secreted peptide</fullName>
    </submittedName>
</protein>
<keyword evidence="1" id="KW-0472">Membrane</keyword>
<dbReference type="EMBL" id="GGFM01010440">
    <property type="protein sequence ID" value="MBW31191.1"/>
    <property type="molecule type" value="Transcribed_RNA"/>
</dbReference>
<feature type="transmembrane region" description="Helical" evidence="1">
    <location>
        <begin position="12"/>
        <end position="40"/>
    </location>
</feature>
<proteinExistence type="predicted"/>
<keyword evidence="1" id="KW-0812">Transmembrane</keyword>
<name>A0A2M3ZRM3_9DIPT</name>